<keyword evidence="3" id="KW-0732">Signal</keyword>
<dbReference type="PANTHER" id="PTHR34183:SF1">
    <property type="entry name" value="ENDOLYTIC PEPTIDOGLYCAN TRANSGLYCOSYLASE RLPA"/>
    <property type="match status" value="1"/>
</dbReference>
<dbReference type="EC" id="4.2.2.-" evidence="3"/>
<dbReference type="SUPFAM" id="SSF50685">
    <property type="entry name" value="Barwin-like endoglucanases"/>
    <property type="match status" value="1"/>
</dbReference>
<dbReference type="Proteomes" id="UP000635316">
    <property type="component" value="Unassembled WGS sequence"/>
</dbReference>
<protein>
    <recommendedName>
        <fullName evidence="3">Endolytic peptidoglycan transglycosylase RlpA</fullName>
        <ecNumber evidence="3">4.2.2.-</ecNumber>
    </recommendedName>
</protein>
<dbReference type="RefSeq" id="WP_200237642.1">
    <property type="nucleotide sequence ID" value="NZ_JAENGP010000013.1"/>
</dbReference>
<dbReference type="CDD" id="cd22268">
    <property type="entry name" value="DPBB_RlpA-like"/>
    <property type="match status" value="1"/>
</dbReference>
<feature type="chain" id="PRO_5044905634" description="Endolytic peptidoglycan transglycosylase RlpA" evidence="3">
    <location>
        <begin position="25"/>
        <end position="241"/>
    </location>
</feature>
<feature type="domain" description="RlpA-like protein double-psi beta-barrel" evidence="6">
    <location>
        <begin position="135"/>
        <end position="223"/>
    </location>
</feature>
<dbReference type="NCBIfam" id="TIGR00413">
    <property type="entry name" value="rlpA"/>
    <property type="match status" value="1"/>
</dbReference>
<keyword evidence="8" id="KW-1185">Reference proteome</keyword>
<accession>A0ABS1EDC0</accession>
<dbReference type="Gene3D" id="2.40.40.10">
    <property type="entry name" value="RlpA-like domain"/>
    <property type="match status" value="1"/>
</dbReference>
<proteinExistence type="inferred from homology"/>
<organism evidence="7 8">
    <name type="scientific">Advenella mandrilli</name>
    <dbReference type="NCBI Taxonomy" id="2800330"/>
    <lineage>
        <taxon>Bacteria</taxon>
        <taxon>Pseudomonadati</taxon>
        <taxon>Pseudomonadota</taxon>
        <taxon>Betaproteobacteria</taxon>
        <taxon>Burkholderiales</taxon>
        <taxon>Alcaligenaceae</taxon>
    </lineage>
</organism>
<evidence type="ECO:0000256" key="1">
    <source>
        <dbReference type="ARBA" id="ARBA00023239"/>
    </source>
</evidence>
<dbReference type="InterPro" id="IPR034718">
    <property type="entry name" value="RlpA"/>
</dbReference>
<dbReference type="HAMAP" id="MF_02071">
    <property type="entry name" value="RlpA"/>
    <property type="match status" value="1"/>
</dbReference>
<keyword evidence="1 3" id="KW-0456">Lyase</keyword>
<comment type="function">
    <text evidence="3">Lytic transglycosylase with a strong preference for naked glycan strands that lack stem peptides.</text>
</comment>
<keyword evidence="2 3" id="KW-0961">Cell wall biogenesis/degradation</keyword>
<gene>
    <name evidence="3" type="primary">rlpA</name>
    <name evidence="7" type="ORF">JHL22_11765</name>
</gene>
<dbReference type="EMBL" id="JAENGP010000013">
    <property type="protein sequence ID" value="MBK1781897.1"/>
    <property type="molecule type" value="Genomic_DNA"/>
</dbReference>
<evidence type="ECO:0000313" key="8">
    <source>
        <dbReference type="Proteomes" id="UP000635316"/>
    </source>
</evidence>
<dbReference type="Pfam" id="PF03330">
    <property type="entry name" value="DPBB_1"/>
    <property type="match status" value="1"/>
</dbReference>
<evidence type="ECO:0000256" key="2">
    <source>
        <dbReference type="ARBA" id="ARBA00023316"/>
    </source>
</evidence>
<feature type="region of interest" description="Disordered" evidence="5">
    <location>
        <begin position="81"/>
        <end position="111"/>
    </location>
</feature>
<sequence length="241" mass="26469" precursor="true">MKTLKHQPLFLALCVTFLSYSTHASTSEKEHPTDVIEAKEITQPAPVKELKAGSFRITANGIFPESSYDRAYGENLRSLDTAETDAVTESQPEETTPAPGPRFKAQPSHRSHARAYTVKGKRYVPFANNITDFSEVGNASWYGPGFHGKRTANGEKFNQNLMTAAHKELPLNSVVKVTRVSTGKSIMVRINDRGPFHGNRIIDLSFGAAKKLGIVNKGSDKVKVELIKNNAKGRKAGKTML</sequence>
<evidence type="ECO:0000256" key="5">
    <source>
        <dbReference type="SAM" id="MobiDB-lite"/>
    </source>
</evidence>
<evidence type="ECO:0000313" key="7">
    <source>
        <dbReference type="EMBL" id="MBK1781897.1"/>
    </source>
</evidence>
<reference evidence="7 8" key="1">
    <citation type="submission" date="2020-12" db="EMBL/GenBank/DDBJ databases">
        <authorList>
            <person name="Lu T."/>
            <person name="Wang Q."/>
            <person name="Han X."/>
        </authorList>
    </citation>
    <scope>NUCLEOTIDE SEQUENCE [LARGE SCALE GENOMIC DNA]</scope>
    <source>
        <strain evidence="7 8">WQ 585</strain>
    </source>
</reference>
<evidence type="ECO:0000259" key="6">
    <source>
        <dbReference type="Pfam" id="PF03330"/>
    </source>
</evidence>
<name>A0ABS1EDC0_9BURK</name>
<evidence type="ECO:0000256" key="3">
    <source>
        <dbReference type="HAMAP-Rule" id="MF_02071"/>
    </source>
</evidence>
<dbReference type="InterPro" id="IPR036908">
    <property type="entry name" value="RlpA-like_sf"/>
</dbReference>
<dbReference type="InterPro" id="IPR012997">
    <property type="entry name" value="RplA"/>
</dbReference>
<comment type="similarity">
    <text evidence="3 4">Belongs to the RlpA family.</text>
</comment>
<comment type="caution">
    <text evidence="7">The sequence shown here is derived from an EMBL/GenBank/DDBJ whole genome shotgun (WGS) entry which is preliminary data.</text>
</comment>
<feature type="signal peptide" evidence="3">
    <location>
        <begin position="1"/>
        <end position="24"/>
    </location>
</feature>
<evidence type="ECO:0000256" key="4">
    <source>
        <dbReference type="RuleBase" id="RU003495"/>
    </source>
</evidence>
<dbReference type="PANTHER" id="PTHR34183">
    <property type="entry name" value="ENDOLYTIC PEPTIDOGLYCAN TRANSGLYCOSYLASE RLPA"/>
    <property type="match status" value="1"/>
</dbReference>
<dbReference type="InterPro" id="IPR009009">
    <property type="entry name" value="RlpA-like_DPBB"/>
</dbReference>